<dbReference type="GO" id="GO:0005814">
    <property type="term" value="C:centriole"/>
    <property type="evidence" value="ECO:0007669"/>
    <property type="project" value="UniProtKB-SubCell"/>
</dbReference>
<comment type="subcellular location">
    <subcellularLocation>
        <location evidence="1">Cytoplasm</location>
        <location evidence="1">Cytoskeleton</location>
        <location evidence="1">Microtubule organizing center</location>
        <location evidence="1">Centrosome</location>
        <location evidence="1">Centriole</location>
    </subcellularLocation>
</comment>
<dbReference type="PANTHER" id="PTHR20544:SF0">
    <property type="entry name" value="NUCLEOPROTEIN TPR_MLP1 DOMAIN-CONTAINING PROTEIN"/>
    <property type="match status" value="1"/>
</dbReference>
<sequence>MDPYYIICPYCCLPRQDNVQYRICVDQSTEYERQFRSLQLEVKNVQRQLETSNTDRENAIQENRRLQDDLAAVMCEVRNLQHELESSRAESYDLKRQLQTYVSEVRRAEEMLNRKENERTEMLNHFRSLSLEATVLENNNHSLESEAAEARGALQTAKDRLIDLERQLVDKDCLIRGYETQISELTQNVASMETQLRQQTEQRQRAEADLSAVRDLCIKMDQQKDLLMQQLEDKDVTKTQYETQLVRLRTEQDVIQDQTDRDRATIERLEALLDQARQESIKVQTTNQELQNEMSRLKQKISELQTTLSAESLELRQYQNQAAEYSKQISELRRQVTNERFDRARKEEENRRSLNSTPDSFNVDLNVENNDITCKACALEAVSPGISNKEHMKSDHGNEFTAIQQELVATSTSNSLTKKSYSISCCINTSSEDKVHDQAMIIDLSDQESNQYMEIHHNQSIISDTIKCQCLNKLKIPEWILSCTNGNMKKSKNSTVNIHDKTNKDTINDTIQDIYVRNGTKRLGDSDNEDVLSNKEIKQIHLDKPNELEDVCRNTDYTCMNGTIMKSVEKDTEMYKINSQNAQKTNNDLSDNESYQKEKDIELDDHVSTDIGPSDDLQNNTESCDTIIIAFSKPKFKQVLSEIKEHIRSLEKQIQSINNIIDNITVLSEQKGHLPSEKENFTIFCEKRYTYPNESQTDEFVDINNNEEQIIDKNMEESNMCKCLQKCAFSTSALTGKFSICQERIATSIDEELLKNDDTVDPEQRSVVEKISSYAEEEEEEKEEEKEEEEEELSTTEIITDITNHKLDKSQQNNGSQIDTKTAPHTNHEIEQIPLSHSHDKNMSDLKTDEVKSSVESKTKHNHYDQADCNTATSYHSTRKTAVSNHDTIYGLYLETTYTQSSNFQIVAATSISSSKLNSNTTESNDLPKSEKSTSRKIVDKSKVSPATLDISTTIDDLNPSISIQCITINLSNCQVHPQTTKIKDTSVRNIHEKVTKNKKNKKFKLRKS</sequence>
<evidence type="ECO:0000313" key="8">
    <source>
        <dbReference type="Proteomes" id="UP000614350"/>
    </source>
</evidence>
<name>A0A834KH68_VESVU</name>
<evidence type="ECO:0000256" key="5">
    <source>
        <dbReference type="SAM" id="Coils"/>
    </source>
</evidence>
<feature type="compositionally biased region" description="Basic and acidic residues" evidence="6">
    <location>
        <begin position="594"/>
        <end position="607"/>
    </location>
</feature>
<evidence type="ECO:0000256" key="6">
    <source>
        <dbReference type="SAM" id="MobiDB-lite"/>
    </source>
</evidence>
<feature type="compositionally biased region" description="Polar residues" evidence="6">
    <location>
        <begin position="580"/>
        <end position="593"/>
    </location>
</feature>
<feature type="compositionally biased region" description="Polar residues" evidence="6">
    <location>
        <begin position="916"/>
        <end position="925"/>
    </location>
</feature>
<feature type="region of interest" description="Disordered" evidence="6">
    <location>
        <begin position="916"/>
        <end position="940"/>
    </location>
</feature>
<feature type="compositionally biased region" description="Basic and acidic residues" evidence="6">
    <location>
        <begin position="926"/>
        <end position="940"/>
    </location>
</feature>
<comment type="caution">
    <text evidence="7">The sequence shown here is derived from an EMBL/GenBank/DDBJ whole genome shotgun (WGS) entry which is preliminary data.</text>
</comment>
<keyword evidence="2" id="KW-0963">Cytoplasm</keyword>
<feature type="compositionally biased region" description="Basic and acidic residues" evidence="6">
    <location>
        <begin position="340"/>
        <end position="352"/>
    </location>
</feature>
<organism evidence="7 8">
    <name type="scientific">Vespula vulgaris</name>
    <name type="common">Yellow jacket</name>
    <name type="synonym">Wasp</name>
    <dbReference type="NCBI Taxonomy" id="7454"/>
    <lineage>
        <taxon>Eukaryota</taxon>
        <taxon>Metazoa</taxon>
        <taxon>Ecdysozoa</taxon>
        <taxon>Arthropoda</taxon>
        <taxon>Hexapoda</taxon>
        <taxon>Insecta</taxon>
        <taxon>Pterygota</taxon>
        <taxon>Neoptera</taxon>
        <taxon>Endopterygota</taxon>
        <taxon>Hymenoptera</taxon>
        <taxon>Apocrita</taxon>
        <taxon>Aculeata</taxon>
        <taxon>Vespoidea</taxon>
        <taxon>Vespidae</taxon>
        <taxon>Vespinae</taxon>
        <taxon>Vespula</taxon>
    </lineage>
</organism>
<dbReference type="PANTHER" id="PTHR20544">
    <property type="entry name" value="CENTROSOMAL PROTEIN CEP135"/>
    <property type="match status" value="1"/>
</dbReference>
<proteinExistence type="inferred from homology"/>
<dbReference type="InterPro" id="IPR051877">
    <property type="entry name" value="Centriole_BasalBody_StrucProt"/>
</dbReference>
<gene>
    <name evidence="7" type="ORF">HZH66_003635</name>
</gene>
<accession>A0A834KH68</accession>
<comment type="similarity">
    <text evidence="4">Belongs to the CEP135/TSGA10 family.</text>
</comment>
<evidence type="ECO:0000256" key="4">
    <source>
        <dbReference type="ARBA" id="ARBA00038123"/>
    </source>
</evidence>
<dbReference type="EMBL" id="JACSEA010000003">
    <property type="protein sequence ID" value="KAF7404729.1"/>
    <property type="molecule type" value="Genomic_DNA"/>
</dbReference>
<feature type="compositionally biased region" description="Polar residues" evidence="6">
    <location>
        <begin position="810"/>
        <end position="825"/>
    </location>
</feature>
<dbReference type="AlphaFoldDB" id="A0A834KH68"/>
<evidence type="ECO:0000256" key="3">
    <source>
        <dbReference type="ARBA" id="ARBA00023212"/>
    </source>
</evidence>
<feature type="region of interest" description="Disordered" evidence="6">
    <location>
        <begin position="773"/>
        <end position="825"/>
    </location>
</feature>
<evidence type="ECO:0000256" key="2">
    <source>
        <dbReference type="ARBA" id="ARBA00022490"/>
    </source>
</evidence>
<keyword evidence="5" id="KW-0175">Coiled coil</keyword>
<protein>
    <submittedName>
        <fullName evidence="7">Uncharacterized protein</fullName>
    </submittedName>
</protein>
<reference evidence="7" key="1">
    <citation type="journal article" date="2020" name="G3 (Bethesda)">
        <title>High-Quality Assemblies for Three Invasive Social Wasps from the &lt;i&gt;Vespula&lt;/i&gt; Genus.</title>
        <authorList>
            <person name="Harrop T.W.R."/>
            <person name="Guhlin J."/>
            <person name="McLaughlin G.M."/>
            <person name="Permina E."/>
            <person name="Stockwell P."/>
            <person name="Gilligan J."/>
            <person name="Le Lec M.F."/>
            <person name="Gruber M.A.M."/>
            <person name="Quinn O."/>
            <person name="Lovegrove M."/>
            <person name="Duncan E.J."/>
            <person name="Remnant E.J."/>
            <person name="Van Eeckhoven J."/>
            <person name="Graham B."/>
            <person name="Knapp R.A."/>
            <person name="Langford K.W."/>
            <person name="Kronenberg Z."/>
            <person name="Press M.O."/>
            <person name="Eacker S.M."/>
            <person name="Wilson-Rankin E.E."/>
            <person name="Purcell J."/>
            <person name="Lester P.J."/>
            <person name="Dearden P.K."/>
        </authorList>
    </citation>
    <scope>NUCLEOTIDE SEQUENCE</scope>
    <source>
        <strain evidence="7">Marl-1</strain>
    </source>
</reference>
<feature type="region of interest" description="Disordered" evidence="6">
    <location>
        <begin position="580"/>
        <end position="607"/>
    </location>
</feature>
<feature type="coiled-coil region" evidence="5">
    <location>
        <begin position="28"/>
        <end position="216"/>
    </location>
</feature>
<keyword evidence="8" id="KW-1185">Reference proteome</keyword>
<dbReference type="Gene3D" id="1.10.287.1490">
    <property type="match status" value="1"/>
</dbReference>
<keyword evidence="3" id="KW-0206">Cytoskeleton</keyword>
<feature type="compositionally biased region" description="Acidic residues" evidence="6">
    <location>
        <begin position="775"/>
        <end position="794"/>
    </location>
</feature>
<feature type="region of interest" description="Disordered" evidence="6">
    <location>
        <begin position="340"/>
        <end position="359"/>
    </location>
</feature>
<evidence type="ECO:0000256" key="1">
    <source>
        <dbReference type="ARBA" id="ARBA00004114"/>
    </source>
</evidence>
<dbReference type="Proteomes" id="UP000614350">
    <property type="component" value="Unassembled WGS sequence"/>
</dbReference>
<evidence type="ECO:0000313" key="7">
    <source>
        <dbReference type="EMBL" id="KAF7404729.1"/>
    </source>
</evidence>